<dbReference type="Proteomes" id="UP001372338">
    <property type="component" value="Unassembled WGS sequence"/>
</dbReference>
<comment type="caution">
    <text evidence="1">The sequence shown here is derived from an EMBL/GenBank/DDBJ whole genome shotgun (WGS) entry which is preliminary data.</text>
</comment>
<keyword evidence="2" id="KW-1185">Reference proteome</keyword>
<evidence type="ECO:0000313" key="2">
    <source>
        <dbReference type="Proteomes" id="UP001372338"/>
    </source>
</evidence>
<evidence type="ECO:0000313" key="1">
    <source>
        <dbReference type="EMBL" id="KAK7277067.1"/>
    </source>
</evidence>
<sequence length="142" mass="16171">MEMSIETMMASIDKDKKMERMKSWAAQSQLRDTLVRLQGTGKLRGELKGITHSDYENLLIWLSELIIQPILEQSNVLLQVLQELQSMEHEFTPKISDSTVVNNSWHVSVPGNASIPILSFNFECECFNVSKLNRCTMHASSL</sequence>
<protein>
    <submittedName>
        <fullName evidence="1">Uncharacterized protein</fullName>
    </submittedName>
</protein>
<organism evidence="1 2">
    <name type="scientific">Crotalaria pallida</name>
    <name type="common">Smooth rattlebox</name>
    <name type="synonym">Crotalaria striata</name>
    <dbReference type="NCBI Taxonomy" id="3830"/>
    <lineage>
        <taxon>Eukaryota</taxon>
        <taxon>Viridiplantae</taxon>
        <taxon>Streptophyta</taxon>
        <taxon>Embryophyta</taxon>
        <taxon>Tracheophyta</taxon>
        <taxon>Spermatophyta</taxon>
        <taxon>Magnoliopsida</taxon>
        <taxon>eudicotyledons</taxon>
        <taxon>Gunneridae</taxon>
        <taxon>Pentapetalae</taxon>
        <taxon>rosids</taxon>
        <taxon>fabids</taxon>
        <taxon>Fabales</taxon>
        <taxon>Fabaceae</taxon>
        <taxon>Papilionoideae</taxon>
        <taxon>50 kb inversion clade</taxon>
        <taxon>genistoids sensu lato</taxon>
        <taxon>core genistoids</taxon>
        <taxon>Crotalarieae</taxon>
        <taxon>Crotalaria</taxon>
    </lineage>
</organism>
<name>A0AAN9FIK3_CROPI</name>
<dbReference type="AlphaFoldDB" id="A0AAN9FIK3"/>
<accession>A0AAN9FIK3</accession>
<gene>
    <name evidence="1" type="ORF">RIF29_18216</name>
</gene>
<proteinExistence type="predicted"/>
<reference evidence="1 2" key="1">
    <citation type="submission" date="2024-01" db="EMBL/GenBank/DDBJ databases">
        <title>The genomes of 5 underutilized Papilionoideae crops provide insights into root nodulation and disease resistanc.</title>
        <authorList>
            <person name="Yuan L."/>
        </authorList>
    </citation>
    <scope>NUCLEOTIDE SEQUENCE [LARGE SCALE GENOMIC DNA]</scope>
    <source>
        <strain evidence="1">ZHUSHIDOU_FW_LH</strain>
        <tissue evidence="1">Leaf</tissue>
    </source>
</reference>
<dbReference type="EMBL" id="JAYWIO010000003">
    <property type="protein sequence ID" value="KAK7277067.1"/>
    <property type="molecule type" value="Genomic_DNA"/>
</dbReference>